<sequence length="229" mass="25961">MKVLSCFLATIYLVGPDISLASCVEYTIAPKKVFHGSPIGTFSVNMGESLLRTTDGHYPNMGSFFADENHRDLSIYVAAWQTNNKNGSSFYLHEYGKTGKPTLKVMRCNDADELMVDLESYVSNKYNENLDISYTFLPQIYTANRFCMERGNRYDGIIIDQDAVAGQREMVICQIQKNFRYVTKEKFDIYRHGDNVCVQNNLGQLVFAFHKNLGEGFTSDPTTINSNCI</sequence>
<dbReference type="RefSeq" id="WP_132326288.1">
    <property type="nucleotide sequence ID" value="NZ_FWZT01000047.1"/>
</dbReference>
<name>A0A1Y6CQJ2_9BACT</name>
<reference evidence="2" key="1">
    <citation type="submission" date="2017-04" db="EMBL/GenBank/DDBJ databases">
        <authorList>
            <person name="Varghese N."/>
            <person name="Submissions S."/>
        </authorList>
    </citation>
    <scope>NUCLEOTIDE SEQUENCE [LARGE SCALE GENOMIC DNA]</scope>
    <source>
        <strain evidence="2">RKEM611</strain>
    </source>
</reference>
<dbReference type="STRING" id="1513793.SAMN06296036_14713"/>
<dbReference type="EMBL" id="FWZT01000047">
    <property type="protein sequence ID" value="SMF83490.1"/>
    <property type="molecule type" value="Genomic_DNA"/>
</dbReference>
<gene>
    <name evidence="1" type="ORF">SAMN06296036_14713</name>
</gene>
<dbReference type="AlphaFoldDB" id="A0A1Y6CQJ2"/>
<keyword evidence="2" id="KW-1185">Reference proteome</keyword>
<protein>
    <submittedName>
        <fullName evidence="1">Uncharacterized protein</fullName>
    </submittedName>
</protein>
<organism evidence="1 2">
    <name type="scientific">Pseudobacteriovorax antillogorgiicola</name>
    <dbReference type="NCBI Taxonomy" id="1513793"/>
    <lineage>
        <taxon>Bacteria</taxon>
        <taxon>Pseudomonadati</taxon>
        <taxon>Bdellovibrionota</taxon>
        <taxon>Oligoflexia</taxon>
        <taxon>Oligoflexales</taxon>
        <taxon>Pseudobacteriovoracaceae</taxon>
        <taxon>Pseudobacteriovorax</taxon>
    </lineage>
</organism>
<evidence type="ECO:0000313" key="1">
    <source>
        <dbReference type="EMBL" id="SMF83490.1"/>
    </source>
</evidence>
<evidence type="ECO:0000313" key="2">
    <source>
        <dbReference type="Proteomes" id="UP000192907"/>
    </source>
</evidence>
<dbReference type="Proteomes" id="UP000192907">
    <property type="component" value="Unassembled WGS sequence"/>
</dbReference>
<proteinExistence type="predicted"/>
<accession>A0A1Y6CQJ2</accession>